<dbReference type="Gene3D" id="1.10.10.60">
    <property type="entry name" value="Homeodomain-like"/>
    <property type="match status" value="1"/>
</dbReference>
<gene>
    <name evidence="6" type="ORF">Q8A49_04030</name>
</gene>
<name>A0ABU7KKI7_9ACTN</name>
<dbReference type="PANTHER" id="PTHR30055">
    <property type="entry name" value="HTH-TYPE TRANSCRIPTIONAL REGULATOR RUTR"/>
    <property type="match status" value="1"/>
</dbReference>
<comment type="caution">
    <text evidence="6">The sequence shown here is derived from an EMBL/GenBank/DDBJ whole genome shotgun (WGS) entry which is preliminary data.</text>
</comment>
<protein>
    <submittedName>
        <fullName evidence="6">TetR/AcrR family transcriptional regulator</fullName>
    </submittedName>
</protein>
<dbReference type="InterPro" id="IPR050109">
    <property type="entry name" value="HTH-type_TetR-like_transc_reg"/>
</dbReference>
<keyword evidence="2 4" id="KW-0238">DNA-binding</keyword>
<keyword evidence="1" id="KW-0805">Transcription regulation</keyword>
<evidence type="ECO:0000313" key="6">
    <source>
        <dbReference type="EMBL" id="MEE2049657.1"/>
    </source>
</evidence>
<dbReference type="RefSeq" id="WP_330156919.1">
    <property type="nucleotide sequence ID" value="NZ_BAAAJA010000005.1"/>
</dbReference>
<evidence type="ECO:0000313" key="7">
    <source>
        <dbReference type="Proteomes" id="UP001348641"/>
    </source>
</evidence>
<dbReference type="Pfam" id="PF21597">
    <property type="entry name" value="TetR_C_43"/>
    <property type="match status" value="1"/>
</dbReference>
<proteinExistence type="predicted"/>
<dbReference type="EMBL" id="JAUUCC010000006">
    <property type="protein sequence ID" value="MEE2049657.1"/>
    <property type="molecule type" value="Genomic_DNA"/>
</dbReference>
<organism evidence="6 7">
    <name type="scientific">Nocardiopsis tropica</name>
    <dbReference type="NCBI Taxonomy" id="109330"/>
    <lineage>
        <taxon>Bacteria</taxon>
        <taxon>Bacillati</taxon>
        <taxon>Actinomycetota</taxon>
        <taxon>Actinomycetes</taxon>
        <taxon>Streptosporangiales</taxon>
        <taxon>Nocardiopsidaceae</taxon>
        <taxon>Nocardiopsis</taxon>
    </lineage>
</organism>
<dbReference type="SUPFAM" id="SSF46689">
    <property type="entry name" value="Homeodomain-like"/>
    <property type="match status" value="1"/>
</dbReference>
<keyword evidence="3" id="KW-0804">Transcription</keyword>
<evidence type="ECO:0000256" key="4">
    <source>
        <dbReference type="PROSITE-ProRule" id="PRU00335"/>
    </source>
</evidence>
<feature type="domain" description="HTH tetR-type" evidence="5">
    <location>
        <begin position="14"/>
        <end position="74"/>
    </location>
</feature>
<feature type="DNA-binding region" description="H-T-H motif" evidence="4">
    <location>
        <begin position="37"/>
        <end position="56"/>
    </location>
</feature>
<dbReference type="PROSITE" id="PS50977">
    <property type="entry name" value="HTH_TETR_2"/>
    <property type="match status" value="1"/>
</dbReference>
<dbReference type="Gene3D" id="1.10.357.10">
    <property type="entry name" value="Tetracycline Repressor, domain 2"/>
    <property type="match status" value="1"/>
</dbReference>
<dbReference type="Proteomes" id="UP001348641">
    <property type="component" value="Unassembled WGS sequence"/>
</dbReference>
<sequence>MPKLWNETIEAHRNTVREAILETTWALVTEHGLTSVTMTRIAERTGIGRATLYKYFPDVEAILAARHERHVTGHLEQLAVLRDRPGDADERLTAVLEHYALICHHRGRHGTEELAALLHRPERVAHAQQRLTDLFRDLLTEAVATGGFRDDVPPQELAHFCLHALTAAGNLPSEDAVRRLAAVTLAGLRSPR</sequence>
<dbReference type="InterPro" id="IPR001647">
    <property type="entry name" value="HTH_TetR"/>
</dbReference>
<dbReference type="InterPro" id="IPR009057">
    <property type="entry name" value="Homeodomain-like_sf"/>
</dbReference>
<dbReference type="InterPro" id="IPR036271">
    <property type="entry name" value="Tet_transcr_reg_TetR-rel_C_sf"/>
</dbReference>
<dbReference type="Pfam" id="PF00440">
    <property type="entry name" value="TetR_N"/>
    <property type="match status" value="1"/>
</dbReference>
<dbReference type="SUPFAM" id="SSF48498">
    <property type="entry name" value="Tetracyclin repressor-like, C-terminal domain"/>
    <property type="match status" value="1"/>
</dbReference>
<evidence type="ECO:0000256" key="2">
    <source>
        <dbReference type="ARBA" id="ARBA00023125"/>
    </source>
</evidence>
<evidence type="ECO:0000256" key="3">
    <source>
        <dbReference type="ARBA" id="ARBA00023163"/>
    </source>
</evidence>
<evidence type="ECO:0000256" key="1">
    <source>
        <dbReference type="ARBA" id="ARBA00023015"/>
    </source>
</evidence>
<dbReference type="PRINTS" id="PR00455">
    <property type="entry name" value="HTHTETR"/>
</dbReference>
<dbReference type="InterPro" id="IPR049445">
    <property type="entry name" value="TetR_SbtR-like_C"/>
</dbReference>
<reference evidence="6 7" key="1">
    <citation type="submission" date="2023-07" db="EMBL/GenBank/DDBJ databases">
        <authorList>
            <person name="Girao M."/>
            <person name="Carvalho M.F."/>
        </authorList>
    </citation>
    <scope>NUCLEOTIDE SEQUENCE [LARGE SCALE GENOMIC DNA]</scope>
    <source>
        <strain evidence="6 7">66/93</strain>
    </source>
</reference>
<accession>A0ABU7KKI7</accession>
<evidence type="ECO:0000259" key="5">
    <source>
        <dbReference type="PROSITE" id="PS50977"/>
    </source>
</evidence>
<dbReference type="PANTHER" id="PTHR30055:SF234">
    <property type="entry name" value="HTH-TYPE TRANSCRIPTIONAL REGULATOR BETI"/>
    <property type="match status" value="1"/>
</dbReference>